<gene>
    <name evidence="3" type="ORF">QBC32DRAFT_372589</name>
</gene>
<name>A0AAN6NRD5_9PEZI</name>
<evidence type="ECO:0000256" key="1">
    <source>
        <dbReference type="SAM" id="Coils"/>
    </source>
</evidence>
<accession>A0AAN6NRD5</accession>
<dbReference type="EMBL" id="MU859205">
    <property type="protein sequence ID" value="KAK3949661.1"/>
    <property type="molecule type" value="Genomic_DNA"/>
</dbReference>
<keyword evidence="4" id="KW-1185">Reference proteome</keyword>
<keyword evidence="1" id="KW-0175">Coiled coil</keyword>
<organism evidence="3 4">
    <name type="scientific">Pseudoneurospora amorphoporcata</name>
    <dbReference type="NCBI Taxonomy" id="241081"/>
    <lineage>
        <taxon>Eukaryota</taxon>
        <taxon>Fungi</taxon>
        <taxon>Dikarya</taxon>
        <taxon>Ascomycota</taxon>
        <taxon>Pezizomycotina</taxon>
        <taxon>Sordariomycetes</taxon>
        <taxon>Sordariomycetidae</taxon>
        <taxon>Sordariales</taxon>
        <taxon>Sordariaceae</taxon>
        <taxon>Pseudoneurospora</taxon>
    </lineage>
</organism>
<evidence type="ECO:0000256" key="2">
    <source>
        <dbReference type="SAM" id="MobiDB-lite"/>
    </source>
</evidence>
<feature type="region of interest" description="Disordered" evidence="2">
    <location>
        <begin position="150"/>
        <end position="220"/>
    </location>
</feature>
<feature type="compositionally biased region" description="Acidic residues" evidence="2">
    <location>
        <begin position="157"/>
        <end position="191"/>
    </location>
</feature>
<sequence>MEQWKLPELHQSVGYRLQAPGGIFLKQSTGVTHAPVPATTLPIASCNESITSDIKARHRSRVEILENNYLRKIKKNHKIIKSRFQSRLDEQERKNSALSARLEQLKQCDSFLTSLQEIESKITVAESFGTWLKMDIQKYESAVARYGLEGPLKGGEEKEEEQDEEEDEEEYEEESDGENSEVVEEEGDSEEDEKKGSENSEEDSDEEADSECNCADEEDD</sequence>
<reference evidence="3" key="2">
    <citation type="submission" date="2023-06" db="EMBL/GenBank/DDBJ databases">
        <authorList>
            <consortium name="Lawrence Berkeley National Laboratory"/>
            <person name="Mondo S.J."/>
            <person name="Hensen N."/>
            <person name="Bonometti L."/>
            <person name="Westerberg I."/>
            <person name="Brannstrom I.O."/>
            <person name="Guillou S."/>
            <person name="Cros-Aarteil S."/>
            <person name="Calhoun S."/>
            <person name="Haridas S."/>
            <person name="Kuo A."/>
            <person name="Pangilinan J."/>
            <person name="Riley R."/>
            <person name="Labutti K."/>
            <person name="Andreopoulos B."/>
            <person name="Lipzen A."/>
            <person name="Chen C."/>
            <person name="Yanf M."/>
            <person name="Daum C."/>
            <person name="Ng V."/>
            <person name="Clum A."/>
            <person name="Steindorff A."/>
            <person name="Ohm R."/>
            <person name="Martin F."/>
            <person name="Silar P."/>
            <person name="Natvig D."/>
            <person name="Lalanne C."/>
            <person name="Gautier V."/>
            <person name="Ament-Velasquez S.L."/>
            <person name="Kruys A."/>
            <person name="Hutchinson M.I."/>
            <person name="Powell A.J."/>
            <person name="Barry K."/>
            <person name="Miller A.N."/>
            <person name="Grigoriev I.V."/>
            <person name="Debuchy R."/>
            <person name="Gladieux P."/>
            <person name="Thoren M.H."/>
            <person name="Johannesson H."/>
        </authorList>
    </citation>
    <scope>NUCLEOTIDE SEQUENCE</scope>
    <source>
        <strain evidence="3">CBS 626.80</strain>
    </source>
</reference>
<dbReference type="AlphaFoldDB" id="A0AAN6NRD5"/>
<proteinExistence type="predicted"/>
<feature type="compositionally biased region" description="Acidic residues" evidence="2">
    <location>
        <begin position="199"/>
        <end position="220"/>
    </location>
</feature>
<evidence type="ECO:0000313" key="4">
    <source>
        <dbReference type="Proteomes" id="UP001303222"/>
    </source>
</evidence>
<dbReference type="Proteomes" id="UP001303222">
    <property type="component" value="Unassembled WGS sequence"/>
</dbReference>
<reference evidence="3" key="1">
    <citation type="journal article" date="2023" name="Mol. Phylogenet. Evol.">
        <title>Genome-scale phylogeny and comparative genomics of the fungal order Sordariales.</title>
        <authorList>
            <person name="Hensen N."/>
            <person name="Bonometti L."/>
            <person name="Westerberg I."/>
            <person name="Brannstrom I.O."/>
            <person name="Guillou S."/>
            <person name="Cros-Aarteil S."/>
            <person name="Calhoun S."/>
            <person name="Haridas S."/>
            <person name="Kuo A."/>
            <person name="Mondo S."/>
            <person name="Pangilinan J."/>
            <person name="Riley R."/>
            <person name="LaButti K."/>
            <person name="Andreopoulos B."/>
            <person name="Lipzen A."/>
            <person name="Chen C."/>
            <person name="Yan M."/>
            <person name="Daum C."/>
            <person name="Ng V."/>
            <person name="Clum A."/>
            <person name="Steindorff A."/>
            <person name="Ohm R.A."/>
            <person name="Martin F."/>
            <person name="Silar P."/>
            <person name="Natvig D.O."/>
            <person name="Lalanne C."/>
            <person name="Gautier V."/>
            <person name="Ament-Velasquez S.L."/>
            <person name="Kruys A."/>
            <person name="Hutchinson M.I."/>
            <person name="Powell A.J."/>
            <person name="Barry K."/>
            <person name="Miller A.N."/>
            <person name="Grigoriev I.V."/>
            <person name="Debuchy R."/>
            <person name="Gladieux P."/>
            <person name="Hiltunen Thoren M."/>
            <person name="Johannesson H."/>
        </authorList>
    </citation>
    <scope>NUCLEOTIDE SEQUENCE</scope>
    <source>
        <strain evidence="3">CBS 626.80</strain>
    </source>
</reference>
<comment type="caution">
    <text evidence="3">The sequence shown here is derived from an EMBL/GenBank/DDBJ whole genome shotgun (WGS) entry which is preliminary data.</text>
</comment>
<protein>
    <submittedName>
        <fullName evidence="3">Uncharacterized protein</fullName>
    </submittedName>
</protein>
<feature type="coiled-coil region" evidence="1">
    <location>
        <begin position="81"/>
        <end position="108"/>
    </location>
</feature>
<evidence type="ECO:0000313" key="3">
    <source>
        <dbReference type="EMBL" id="KAK3949661.1"/>
    </source>
</evidence>